<evidence type="ECO:0000313" key="2">
    <source>
        <dbReference type="EMBL" id="MTD15560.1"/>
    </source>
</evidence>
<keyword evidence="2" id="KW-0560">Oxidoreductase</keyword>
<accession>A0A7K1FNA3</accession>
<dbReference type="SUPFAM" id="SSF54909">
    <property type="entry name" value="Dimeric alpha+beta barrel"/>
    <property type="match status" value="1"/>
</dbReference>
<dbReference type="InterPro" id="IPR007138">
    <property type="entry name" value="ABM_dom"/>
</dbReference>
<dbReference type="Gene3D" id="3.30.70.100">
    <property type="match status" value="1"/>
</dbReference>
<reference evidence="2 3" key="1">
    <citation type="submission" date="2019-11" db="EMBL/GenBank/DDBJ databases">
        <authorList>
            <person name="Jiang L.-Q."/>
        </authorList>
    </citation>
    <scope>NUCLEOTIDE SEQUENCE [LARGE SCALE GENOMIC DNA]</scope>
    <source>
        <strain evidence="2 3">YIM 132087</strain>
    </source>
</reference>
<feature type="domain" description="ABM" evidence="1">
    <location>
        <begin position="4"/>
        <end position="93"/>
    </location>
</feature>
<organism evidence="2 3">
    <name type="scientific">Nakamurella alba</name>
    <dbReference type="NCBI Taxonomy" id="2665158"/>
    <lineage>
        <taxon>Bacteria</taxon>
        <taxon>Bacillati</taxon>
        <taxon>Actinomycetota</taxon>
        <taxon>Actinomycetes</taxon>
        <taxon>Nakamurellales</taxon>
        <taxon>Nakamurellaceae</taxon>
        <taxon>Nakamurella</taxon>
    </lineage>
</organism>
<dbReference type="InterPro" id="IPR011008">
    <property type="entry name" value="Dimeric_a/b-barrel"/>
</dbReference>
<evidence type="ECO:0000259" key="1">
    <source>
        <dbReference type="PROSITE" id="PS51725"/>
    </source>
</evidence>
<proteinExistence type="predicted"/>
<dbReference type="Proteomes" id="UP000460221">
    <property type="component" value="Unassembled WGS sequence"/>
</dbReference>
<dbReference type="GO" id="GO:0004497">
    <property type="term" value="F:monooxygenase activity"/>
    <property type="evidence" value="ECO:0007669"/>
    <property type="project" value="UniProtKB-KW"/>
</dbReference>
<comment type="caution">
    <text evidence="2">The sequence shown here is derived from an EMBL/GenBank/DDBJ whole genome shotgun (WGS) entry which is preliminary data.</text>
</comment>
<name>A0A7K1FNA3_9ACTN</name>
<keyword evidence="3" id="KW-1185">Reference proteome</keyword>
<keyword evidence="2" id="KW-0503">Monooxygenase</keyword>
<sequence length="97" mass="10328">MADLEVVAVLTAKPGSEAVLRDALAALVEPTLAEEGCLDYKLFSSLADPTVFITTERWRAQSDLDAHMRSPHIRTALGVFGEHLAAPPGIHPLAPVA</sequence>
<dbReference type="PANTHER" id="PTHR33336">
    <property type="entry name" value="QUINOL MONOOXYGENASE YGIN-RELATED"/>
    <property type="match status" value="1"/>
</dbReference>
<protein>
    <submittedName>
        <fullName evidence="2">Antibiotic biosynthesis monooxygenase</fullName>
    </submittedName>
</protein>
<dbReference type="EMBL" id="WLYK01000006">
    <property type="protein sequence ID" value="MTD15560.1"/>
    <property type="molecule type" value="Genomic_DNA"/>
</dbReference>
<dbReference type="InterPro" id="IPR050744">
    <property type="entry name" value="AI-2_Isomerase_LsrG"/>
</dbReference>
<dbReference type="AlphaFoldDB" id="A0A7K1FNA3"/>
<dbReference type="PANTHER" id="PTHR33336:SF15">
    <property type="entry name" value="ABM DOMAIN-CONTAINING PROTEIN"/>
    <property type="match status" value="1"/>
</dbReference>
<dbReference type="PROSITE" id="PS51725">
    <property type="entry name" value="ABM"/>
    <property type="match status" value="1"/>
</dbReference>
<dbReference type="Pfam" id="PF03992">
    <property type="entry name" value="ABM"/>
    <property type="match status" value="1"/>
</dbReference>
<dbReference type="RefSeq" id="WP_322098046.1">
    <property type="nucleotide sequence ID" value="NZ_WLYK01000006.1"/>
</dbReference>
<evidence type="ECO:0000313" key="3">
    <source>
        <dbReference type="Proteomes" id="UP000460221"/>
    </source>
</evidence>
<gene>
    <name evidence="2" type="ORF">GIS00_16630</name>
</gene>